<dbReference type="EMBL" id="CACVKT020007387">
    <property type="protein sequence ID" value="CAC5407263.1"/>
    <property type="molecule type" value="Genomic_DNA"/>
</dbReference>
<dbReference type="OrthoDB" id="5987348at2759"/>
<sequence>MTDRKSCSFCQTPQAITLALDNEKLQEILKEAMGKELGSFLESIFFSSKKFIICRSCISSVKKICDTKEKFLRNLAEALPQTTCSSVPNCTGDASADHSYSVESETLHIEPTVQVNKTVIDHSYMINNTWIPSINSSFKAELIKELKLACADLTTKKIEKSSVLLQKKGIKHMVQREDVINEIFQEVKERFPFLLLEILSSVAHKNDNVPIKYGHISAAYVILMSAREAELSLFQRLTSIICIREHMEDMGFARLNKFGLTMSTSTKLRLLDECGDLNSLRLKRILKTVTLLKLTGDNLDVYIKTGNLTTVNRNTDVHLFASNAISCRIATPDMSTKAPKIDELQLQATDVLLNEARLEVLKEAIIVLVI</sequence>
<reference evidence="1 2" key="1">
    <citation type="submission" date="2020-06" db="EMBL/GenBank/DDBJ databases">
        <authorList>
            <person name="Li R."/>
            <person name="Bekaert M."/>
        </authorList>
    </citation>
    <scope>NUCLEOTIDE SEQUENCE [LARGE SCALE GENOMIC DNA]</scope>
    <source>
        <strain evidence="2">wild</strain>
    </source>
</reference>
<proteinExistence type="predicted"/>
<accession>A0A6J8DF31</accession>
<evidence type="ECO:0000313" key="1">
    <source>
        <dbReference type="EMBL" id="CAC5407263.1"/>
    </source>
</evidence>
<name>A0A6J8DF31_MYTCO</name>
<evidence type="ECO:0000313" key="2">
    <source>
        <dbReference type="Proteomes" id="UP000507470"/>
    </source>
</evidence>
<keyword evidence="2" id="KW-1185">Reference proteome</keyword>
<evidence type="ECO:0008006" key="3">
    <source>
        <dbReference type="Google" id="ProtNLM"/>
    </source>
</evidence>
<organism evidence="1 2">
    <name type="scientific">Mytilus coruscus</name>
    <name type="common">Sea mussel</name>
    <dbReference type="NCBI Taxonomy" id="42192"/>
    <lineage>
        <taxon>Eukaryota</taxon>
        <taxon>Metazoa</taxon>
        <taxon>Spiralia</taxon>
        <taxon>Lophotrochozoa</taxon>
        <taxon>Mollusca</taxon>
        <taxon>Bivalvia</taxon>
        <taxon>Autobranchia</taxon>
        <taxon>Pteriomorphia</taxon>
        <taxon>Mytilida</taxon>
        <taxon>Mytiloidea</taxon>
        <taxon>Mytilidae</taxon>
        <taxon>Mytilinae</taxon>
        <taxon>Mytilus</taxon>
    </lineage>
</organism>
<dbReference type="AlphaFoldDB" id="A0A6J8DF31"/>
<dbReference type="Proteomes" id="UP000507470">
    <property type="component" value="Unassembled WGS sequence"/>
</dbReference>
<gene>
    <name evidence="1" type="ORF">MCOR_40757</name>
</gene>
<protein>
    <recommendedName>
        <fullName evidence="3">ZAD domain-containing protein</fullName>
    </recommendedName>
</protein>